<name>A0A843VLS1_COLES</name>
<accession>A0A843VLS1</accession>
<evidence type="ECO:0008006" key="4">
    <source>
        <dbReference type="Google" id="ProtNLM"/>
    </source>
</evidence>
<reference evidence="2" key="1">
    <citation type="submission" date="2017-07" db="EMBL/GenBank/DDBJ databases">
        <title>Taro Niue Genome Assembly and Annotation.</title>
        <authorList>
            <person name="Atibalentja N."/>
            <person name="Keating K."/>
            <person name="Fields C.J."/>
        </authorList>
    </citation>
    <scope>NUCLEOTIDE SEQUENCE</scope>
    <source>
        <strain evidence="2">Niue_2</strain>
        <tissue evidence="2">Leaf</tissue>
    </source>
</reference>
<dbReference type="Proteomes" id="UP000652761">
    <property type="component" value="Unassembled WGS sequence"/>
</dbReference>
<sequence>MILFVFLATFYLFRKCSSYCCPTKESHMPRTIACTNELLTVGVQFETRKEAFILESVFLKRLFLQAMLYSWITSLILGNVAVLNEHKIIESALGSDI</sequence>
<evidence type="ECO:0000256" key="1">
    <source>
        <dbReference type="SAM" id="SignalP"/>
    </source>
</evidence>
<keyword evidence="1" id="KW-0732">Signal</keyword>
<dbReference type="EMBL" id="NMUH01002055">
    <property type="protein sequence ID" value="MQL97478.1"/>
    <property type="molecule type" value="Genomic_DNA"/>
</dbReference>
<protein>
    <recommendedName>
        <fullName evidence="4">Secreted protein</fullName>
    </recommendedName>
</protein>
<feature type="signal peptide" evidence="1">
    <location>
        <begin position="1"/>
        <end position="18"/>
    </location>
</feature>
<organism evidence="2 3">
    <name type="scientific">Colocasia esculenta</name>
    <name type="common">Wild taro</name>
    <name type="synonym">Arum esculentum</name>
    <dbReference type="NCBI Taxonomy" id="4460"/>
    <lineage>
        <taxon>Eukaryota</taxon>
        <taxon>Viridiplantae</taxon>
        <taxon>Streptophyta</taxon>
        <taxon>Embryophyta</taxon>
        <taxon>Tracheophyta</taxon>
        <taxon>Spermatophyta</taxon>
        <taxon>Magnoliopsida</taxon>
        <taxon>Liliopsida</taxon>
        <taxon>Araceae</taxon>
        <taxon>Aroideae</taxon>
        <taxon>Colocasieae</taxon>
        <taxon>Colocasia</taxon>
    </lineage>
</organism>
<proteinExistence type="predicted"/>
<dbReference type="AlphaFoldDB" id="A0A843VLS1"/>
<keyword evidence="3" id="KW-1185">Reference proteome</keyword>
<evidence type="ECO:0000313" key="2">
    <source>
        <dbReference type="EMBL" id="MQL97478.1"/>
    </source>
</evidence>
<comment type="caution">
    <text evidence="2">The sequence shown here is derived from an EMBL/GenBank/DDBJ whole genome shotgun (WGS) entry which is preliminary data.</text>
</comment>
<gene>
    <name evidence="2" type="ORF">Taro_030169</name>
</gene>
<evidence type="ECO:0000313" key="3">
    <source>
        <dbReference type="Proteomes" id="UP000652761"/>
    </source>
</evidence>
<feature type="chain" id="PRO_5032446352" description="Secreted protein" evidence="1">
    <location>
        <begin position="19"/>
        <end position="97"/>
    </location>
</feature>